<dbReference type="NCBIfam" id="NF008284">
    <property type="entry name" value="PRK11062.1"/>
    <property type="match status" value="1"/>
</dbReference>
<sequence length="313" mass="34208">MNYKHLHYFLQVAEAGSVARASELLHLTPQTVSGQIQLLEERLGSPLFARSGRRLVLTDTGRMVLDYAKDIFAMGAELEAAVREGTTRGRALEFRVGVADAVPKAVAYHLVEPAFAVQDVRIVCREWKLDLLLAELALHKLDLVISDAPIPSSVSVKAFSHRLGASTLSFFGTAALRERHPGDFPACLDAAPVLMQGEDSAVGQRLRAWFQSQGVRPRVVGEFDDSALIQEFGRRSAGFFAAPDVLADEVQTQFGVQAIGVAEGVEEDFFAISVERRITHPCVVAITQTARNELFQMADKAPRAGPARRRAMA</sequence>
<evidence type="ECO:0000256" key="2">
    <source>
        <dbReference type="ARBA" id="ARBA00023015"/>
    </source>
</evidence>
<accession>A0A848FGR8</accession>
<dbReference type="GO" id="GO:0003677">
    <property type="term" value="F:DNA binding"/>
    <property type="evidence" value="ECO:0007669"/>
    <property type="project" value="UniProtKB-KW"/>
</dbReference>
<dbReference type="FunFam" id="1.10.10.10:FF:000001">
    <property type="entry name" value="LysR family transcriptional regulator"/>
    <property type="match status" value="1"/>
</dbReference>
<dbReference type="InterPro" id="IPR036388">
    <property type="entry name" value="WH-like_DNA-bd_sf"/>
</dbReference>
<protein>
    <submittedName>
        <fullName evidence="7">Transcriptional activator NhaR</fullName>
    </submittedName>
</protein>
<dbReference type="PANTHER" id="PTHR30293:SF2">
    <property type="entry name" value="TRANSCRIPTIONAL ACTIVATOR PROTEIN NHAR"/>
    <property type="match status" value="1"/>
</dbReference>
<comment type="caution">
    <text evidence="7">The sequence shown here is derived from an EMBL/GenBank/DDBJ whole genome shotgun (WGS) entry which is preliminary data.</text>
</comment>
<feature type="domain" description="HTH lysR-type" evidence="6">
    <location>
        <begin position="1"/>
        <end position="58"/>
    </location>
</feature>
<dbReference type="PANTHER" id="PTHR30293">
    <property type="entry name" value="TRANSCRIPTIONAL REGULATORY PROTEIN NAC-RELATED"/>
    <property type="match status" value="1"/>
</dbReference>
<dbReference type="GO" id="GO:0003700">
    <property type="term" value="F:DNA-binding transcription factor activity"/>
    <property type="evidence" value="ECO:0007669"/>
    <property type="project" value="InterPro"/>
</dbReference>
<evidence type="ECO:0000313" key="8">
    <source>
        <dbReference type="Proteomes" id="UP000574067"/>
    </source>
</evidence>
<dbReference type="Gene3D" id="1.10.10.10">
    <property type="entry name" value="Winged helix-like DNA-binding domain superfamily/Winged helix DNA-binding domain"/>
    <property type="match status" value="1"/>
</dbReference>
<reference evidence="7 8" key="1">
    <citation type="submission" date="2020-04" db="EMBL/GenBank/DDBJ databases">
        <title>Azohydromonas sp. isolated from soil.</title>
        <authorList>
            <person name="Dahal R.H."/>
        </authorList>
    </citation>
    <scope>NUCLEOTIDE SEQUENCE [LARGE SCALE GENOMIC DNA]</scope>
    <source>
        <strain evidence="7 8">G-1-1-14</strain>
    </source>
</reference>
<comment type="similarity">
    <text evidence="1">Belongs to the LysR transcriptional regulatory family.</text>
</comment>
<keyword evidence="8" id="KW-1185">Reference proteome</keyword>
<dbReference type="InterPro" id="IPR000847">
    <property type="entry name" value="LysR_HTH_N"/>
</dbReference>
<dbReference type="Pfam" id="PF00126">
    <property type="entry name" value="HTH_1"/>
    <property type="match status" value="1"/>
</dbReference>
<organism evidence="7 8">
    <name type="scientific">Azohydromonas caseinilytica</name>
    <dbReference type="NCBI Taxonomy" id="2728836"/>
    <lineage>
        <taxon>Bacteria</taxon>
        <taxon>Pseudomonadati</taxon>
        <taxon>Pseudomonadota</taxon>
        <taxon>Betaproteobacteria</taxon>
        <taxon>Burkholderiales</taxon>
        <taxon>Sphaerotilaceae</taxon>
        <taxon>Azohydromonas</taxon>
    </lineage>
</organism>
<dbReference type="InterPro" id="IPR036390">
    <property type="entry name" value="WH_DNA-bd_sf"/>
</dbReference>
<gene>
    <name evidence="7" type="primary">nhaR</name>
    <name evidence="7" type="ORF">HHL10_25535</name>
</gene>
<dbReference type="EMBL" id="JABBFW010000030">
    <property type="protein sequence ID" value="NML18336.1"/>
    <property type="molecule type" value="Genomic_DNA"/>
</dbReference>
<dbReference type="Proteomes" id="UP000574067">
    <property type="component" value="Unassembled WGS sequence"/>
</dbReference>
<evidence type="ECO:0000256" key="1">
    <source>
        <dbReference type="ARBA" id="ARBA00009437"/>
    </source>
</evidence>
<dbReference type="RefSeq" id="WP_169163233.1">
    <property type="nucleotide sequence ID" value="NZ_JABBFW010000030.1"/>
</dbReference>
<proteinExistence type="inferred from homology"/>
<dbReference type="InterPro" id="IPR005119">
    <property type="entry name" value="LysR_subst-bd"/>
</dbReference>
<evidence type="ECO:0000256" key="4">
    <source>
        <dbReference type="ARBA" id="ARBA00023159"/>
    </source>
</evidence>
<keyword evidence="2" id="KW-0805">Transcription regulation</keyword>
<evidence type="ECO:0000256" key="3">
    <source>
        <dbReference type="ARBA" id="ARBA00023125"/>
    </source>
</evidence>
<name>A0A848FGR8_9BURK</name>
<dbReference type="Gene3D" id="3.40.190.290">
    <property type="match status" value="1"/>
</dbReference>
<dbReference type="PROSITE" id="PS50931">
    <property type="entry name" value="HTH_LYSR"/>
    <property type="match status" value="1"/>
</dbReference>
<dbReference type="Pfam" id="PF03466">
    <property type="entry name" value="LysR_substrate"/>
    <property type="match status" value="1"/>
</dbReference>
<dbReference type="GO" id="GO:2000142">
    <property type="term" value="P:regulation of DNA-templated transcription initiation"/>
    <property type="evidence" value="ECO:0007669"/>
    <property type="project" value="TreeGrafter"/>
</dbReference>
<keyword evidence="3" id="KW-0238">DNA-binding</keyword>
<keyword evidence="4" id="KW-0010">Activator</keyword>
<dbReference type="AlphaFoldDB" id="A0A848FGR8"/>
<dbReference type="SUPFAM" id="SSF53850">
    <property type="entry name" value="Periplasmic binding protein-like II"/>
    <property type="match status" value="1"/>
</dbReference>
<evidence type="ECO:0000259" key="6">
    <source>
        <dbReference type="PROSITE" id="PS50931"/>
    </source>
</evidence>
<evidence type="ECO:0000256" key="5">
    <source>
        <dbReference type="ARBA" id="ARBA00023163"/>
    </source>
</evidence>
<evidence type="ECO:0000313" key="7">
    <source>
        <dbReference type="EMBL" id="NML18336.1"/>
    </source>
</evidence>
<dbReference type="SUPFAM" id="SSF46785">
    <property type="entry name" value="Winged helix' DNA-binding domain"/>
    <property type="match status" value="1"/>
</dbReference>
<keyword evidence="5" id="KW-0804">Transcription</keyword>